<dbReference type="eggNOG" id="ENOG502Z9HY">
    <property type="taxonomic scope" value="Bacteria"/>
</dbReference>
<name>R4KNN1_9FIRM</name>
<reference evidence="1 2" key="1">
    <citation type="submission" date="2012-01" db="EMBL/GenBank/DDBJ databases">
        <title>Complete sequence of Desulfotomaculum gibsoniae DSM 7213.</title>
        <authorList>
            <consortium name="US DOE Joint Genome Institute"/>
            <person name="Lucas S."/>
            <person name="Han J."/>
            <person name="Lapidus A."/>
            <person name="Cheng J.-F."/>
            <person name="Goodwin L."/>
            <person name="Pitluck S."/>
            <person name="Peters L."/>
            <person name="Ovchinnikova G."/>
            <person name="Teshima H."/>
            <person name="Detter J.C."/>
            <person name="Han C."/>
            <person name="Tapia R."/>
            <person name="Land M."/>
            <person name="Hauser L."/>
            <person name="Kyrpides N."/>
            <person name="Ivanova N."/>
            <person name="Pagani I."/>
            <person name="Parshina S."/>
            <person name="Plugge C."/>
            <person name="Muyzer G."/>
            <person name="Kuever J."/>
            <person name="Ivanova A."/>
            <person name="Nazina T."/>
            <person name="Klenk H.-P."/>
            <person name="Brambilla E."/>
            <person name="Spring S."/>
            <person name="Stams A.F."/>
            <person name="Woyke T."/>
        </authorList>
    </citation>
    <scope>NUCLEOTIDE SEQUENCE [LARGE SCALE GENOMIC DNA]</scope>
    <source>
        <strain evidence="1 2">DSM 7213</strain>
    </source>
</reference>
<dbReference type="RefSeq" id="WP_006520572.1">
    <property type="nucleotide sequence ID" value="NC_021184.1"/>
</dbReference>
<dbReference type="HOGENOM" id="CLU_793947_0_0_9"/>
<proteinExistence type="predicted"/>
<dbReference type="KEGG" id="dgi:Desgi_3862"/>
<dbReference type="EMBL" id="CP003273">
    <property type="protein sequence ID" value="AGL03172.1"/>
    <property type="molecule type" value="Genomic_DNA"/>
</dbReference>
<protein>
    <submittedName>
        <fullName evidence="1">Uncharacterized protein</fullName>
    </submittedName>
</protein>
<dbReference type="OrthoDB" id="4823114at2"/>
<dbReference type="STRING" id="767817.Desgi_3862"/>
<dbReference type="Proteomes" id="UP000013520">
    <property type="component" value="Chromosome"/>
</dbReference>
<evidence type="ECO:0000313" key="1">
    <source>
        <dbReference type="EMBL" id="AGL03172.1"/>
    </source>
</evidence>
<keyword evidence="2" id="KW-1185">Reference proteome</keyword>
<gene>
    <name evidence="1" type="ORF">Desgi_3862</name>
</gene>
<evidence type="ECO:0000313" key="2">
    <source>
        <dbReference type="Proteomes" id="UP000013520"/>
    </source>
</evidence>
<dbReference type="AlphaFoldDB" id="R4KNN1"/>
<accession>R4KNN1</accession>
<organism evidence="1 2">
    <name type="scientific">Desulfoscipio gibsoniae DSM 7213</name>
    <dbReference type="NCBI Taxonomy" id="767817"/>
    <lineage>
        <taxon>Bacteria</taxon>
        <taxon>Bacillati</taxon>
        <taxon>Bacillota</taxon>
        <taxon>Clostridia</taxon>
        <taxon>Eubacteriales</taxon>
        <taxon>Desulfallaceae</taxon>
        <taxon>Desulfoscipio</taxon>
    </lineage>
</organism>
<sequence>MKYVLPFHFVFEPMIRLAVISFKEDEEFEDFEPQFFDDPINGRGIRLLRYRKNGKVDVYYESGINHDESFSVGAGIADLKMTHFEKNFFEVTKNGLQVHLIFTDKQGRKNELKVIETSKRKRPVPLLAPIGGRIETPQKLFFVYMYDIDFAYRKTTQIHCSLDERVLEPATLPLLMNGQRTYLTRYCSKLTIVALNSNGSKPLCFDAIPGKIVIHDETEIHCDAQGKINQIQIGQGMYSAKLHFPGGFPNLLELPESECIKGSFDIYISSNKITEGQYQLMKIAEQVHVELNQFKKWHPGRYPLAYKLLVTFVKIFKNWPTKYSWKGKVELKEPSLMDGQWQNRLDKNA</sequence>